<evidence type="ECO:0000256" key="1">
    <source>
        <dbReference type="SAM" id="Coils"/>
    </source>
</evidence>
<name>A0A7J7ISW6_BUGNE</name>
<evidence type="ECO:0000313" key="2">
    <source>
        <dbReference type="EMBL" id="KAF6017022.1"/>
    </source>
</evidence>
<dbReference type="Gene3D" id="1.10.287.1490">
    <property type="match status" value="1"/>
</dbReference>
<sequence length="234" mass="26639">MQGLLGEFKNLYEGRLGKLKAKIKADSTLEHDDNSYSTEIIQNYEAQVKVYESYVKDLGEQNEVLVQTVEQLESEANDRVNSLEAKLNKAVSTAKECNQKAKGYEVELQSAVSAKRKHEDIIGDLQDRYRRLERRYNEVEDNRAALEHDLHSLVTVISIARRTGRWQLEAVKLRKVDFNRVFGESTPLKQSPKIQELNAEINQKSLAIGQLQAELGAVRADYDQLLATSTDIMK</sequence>
<gene>
    <name evidence="2" type="ORF">EB796_024669</name>
</gene>
<proteinExistence type="predicted"/>
<feature type="coiled-coil region" evidence="1">
    <location>
        <begin position="41"/>
        <end position="149"/>
    </location>
</feature>
<dbReference type="OrthoDB" id="6350415at2759"/>
<keyword evidence="3" id="KW-1185">Reference proteome</keyword>
<comment type="caution">
    <text evidence="2">The sequence shown here is derived from an EMBL/GenBank/DDBJ whole genome shotgun (WGS) entry which is preliminary data.</text>
</comment>
<organism evidence="2 3">
    <name type="scientific">Bugula neritina</name>
    <name type="common">Brown bryozoan</name>
    <name type="synonym">Sertularia neritina</name>
    <dbReference type="NCBI Taxonomy" id="10212"/>
    <lineage>
        <taxon>Eukaryota</taxon>
        <taxon>Metazoa</taxon>
        <taxon>Spiralia</taxon>
        <taxon>Lophotrochozoa</taxon>
        <taxon>Bryozoa</taxon>
        <taxon>Gymnolaemata</taxon>
        <taxon>Cheilostomatida</taxon>
        <taxon>Flustrina</taxon>
        <taxon>Buguloidea</taxon>
        <taxon>Bugulidae</taxon>
        <taxon>Bugula</taxon>
    </lineage>
</organism>
<dbReference type="SUPFAM" id="SSF57997">
    <property type="entry name" value="Tropomyosin"/>
    <property type="match status" value="1"/>
</dbReference>
<evidence type="ECO:0000313" key="3">
    <source>
        <dbReference type="Proteomes" id="UP000593567"/>
    </source>
</evidence>
<protein>
    <submittedName>
        <fullName evidence="2">Uncharacterized protein</fullName>
    </submittedName>
</protein>
<dbReference type="EMBL" id="VXIV02003441">
    <property type="protein sequence ID" value="KAF6017022.1"/>
    <property type="molecule type" value="Genomic_DNA"/>
</dbReference>
<reference evidence="2" key="1">
    <citation type="submission" date="2020-06" db="EMBL/GenBank/DDBJ databases">
        <title>Draft genome of Bugula neritina, a colonial animal packing powerful symbionts and potential medicines.</title>
        <authorList>
            <person name="Rayko M."/>
        </authorList>
    </citation>
    <scope>NUCLEOTIDE SEQUENCE [LARGE SCALE GENOMIC DNA]</scope>
    <source>
        <strain evidence="2">Kwan_BN1</strain>
    </source>
</reference>
<accession>A0A7J7ISW6</accession>
<keyword evidence="1" id="KW-0175">Coiled coil</keyword>
<dbReference type="AlphaFoldDB" id="A0A7J7ISW6"/>
<dbReference type="Proteomes" id="UP000593567">
    <property type="component" value="Unassembled WGS sequence"/>
</dbReference>